<accession>A0A1L6TFA3</accession>
<proteinExistence type="predicted"/>
<dbReference type="AlphaFoldDB" id="A0A1L6TFA3"/>
<sequence length="177" mass="20550">MIKNKMLFNKFGVFNIIIFGMFILVLIILLVNIFEYGDNEKINFIKIRKIENKEKFLQKINSARENYENKLKKVASYNIESTSKSVERFLDLLYHADGMTKSQVSKVREKPNGRFDKVSVSLSVITDYLTFIRFLIILQQSNLLFSIKSYDLSLFSQGVSPSLKITIVFSFYGVNQS</sequence>
<dbReference type="RefSeq" id="WP_027242719.1">
    <property type="nucleotide sequence ID" value="NZ_CP012508.1"/>
</dbReference>
<name>A0A1L6TFA3_PISSA</name>
<dbReference type="Proteomes" id="UP000029558">
    <property type="component" value="Chromosome"/>
</dbReference>
<dbReference type="EMBL" id="CP012508">
    <property type="protein sequence ID" value="ALB24203.1"/>
    <property type="molecule type" value="Genomic_DNA"/>
</dbReference>
<keyword evidence="1" id="KW-0804">Transcription</keyword>
<organism evidence="1 2">
    <name type="scientific">Piscirickettsia salmonis</name>
    <dbReference type="NCBI Taxonomy" id="1238"/>
    <lineage>
        <taxon>Bacteria</taxon>
        <taxon>Pseudomonadati</taxon>
        <taxon>Pseudomonadota</taxon>
        <taxon>Gammaproteobacteria</taxon>
        <taxon>Thiotrichales</taxon>
        <taxon>Piscirickettsiaceae</taxon>
        <taxon>Piscirickettsia</taxon>
    </lineage>
</organism>
<evidence type="ECO:0000313" key="2">
    <source>
        <dbReference type="Proteomes" id="UP000029558"/>
    </source>
</evidence>
<keyword evidence="1" id="KW-0240">DNA-directed RNA polymerase</keyword>
<reference evidence="1 2" key="1">
    <citation type="journal article" date="2014" name="Genome Announc.">
        <title>Comparative Genome Analysis of Two Isolates of the Fish Pathogen Piscirickettsia salmonis from Different Hosts Reveals Major Differences in Virulence-Associated Secretion Systems.</title>
        <authorList>
            <person name="Bohle H."/>
            <person name="Henriquez P."/>
            <person name="Grothusen H."/>
            <person name="Navas E."/>
            <person name="Sandoval A."/>
            <person name="Bustamante F."/>
            <person name="Bustos P."/>
            <person name="Mancilla M."/>
        </authorList>
    </citation>
    <scope>NUCLEOTIDE SEQUENCE [LARGE SCALE GENOMIC DNA]</scope>
    <source>
        <strain evidence="2">B1-32597</strain>
    </source>
</reference>
<gene>
    <name evidence="1" type="ORF">KU39_3030</name>
</gene>
<evidence type="ECO:0000313" key="1">
    <source>
        <dbReference type="EMBL" id="ALB24203.1"/>
    </source>
</evidence>
<dbReference type="GO" id="GO:0000428">
    <property type="term" value="C:DNA-directed RNA polymerase complex"/>
    <property type="evidence" value="ECO:0007669"/>
    <property type="project" value="UniProtKB-KW"/>
</dbReference>
<protein>
    <submittedName>
        <fullName evidence="1">DNA-directed RNA polymerase subunit beta</fullName>
    </submittedName>
</protein>
<dbReference type="OrthoDB" id="9930940at2"/>